<evidence type="ECO:0000313" key="9">
    <source>
        <dbReference type="Proteomes" id="UP000028931"/>
    </source>
</evidence>
<dbReference type="PANTHER" id="PTHR42852:SF6">
    <property type="entry name" value="THIOL:DISULFIDE INTERCHANGE PROTEIN DSBE"/>
    <property type="match status" value="1"/>
</dbReference>
<dbReference type="InterPro" id="IPR036249">
    <property type="entry name" value="Thioredoxin-like_sf"/>
</dbReference>
<protein>
    <submittedName>
        <fullName evidence="8">Alkyl hydroperoxide reductase/thiol specific antioxidant/ Mal allergen</fullName>
    </submittedName>
</protein>
<dbReference type="eggNOG" id="COG0526">
    <property type="taxonomic scope" value="Bacteria"/>
</dbReference>
<dbReference type="PANTHER" id="PTHR42852">
    <property type="entry name" value="THIOL:DISULFIDE INTERCHANGE PROTEIN DSBE"/>
    <property type="match status" value="1"/>
</dbReference>
<feature type="region of interest" description="Disordered" evidence="5">
    <location>
        <begin position="140"/>
        <end position="168"/>
    </location>
</feature>
<organism evidence="8 9">
    <name type="scientific">Pseudomonas alkylphenolica</name>
    <dbReference type="NCBI Taxonomy" id="237609"/>
    <lineage>
        <taxon>Bacteria</taxon>
        <taxon>Pseudomonadati</taxon>
        <taxon>Pseudomonadota</taxon>
        <taxon>Gammaproteobacteria</taxon>
        <taxon>Pseudomonadales</taxon>
        <taxon>Pseudomonadaceae</taxon>
        <taxon>Pseudomonas</taxon>
    </lineage>
</organism>
<dbReference type="GO" id="GO:0015036">
    <property type="term" value="F:disulfide oxidoreductase activity"/>
    <property type="evidence" value="ECO:0007669"/>
    <property type="project" value="UniProtKB-ARBA"/>
</dbReference>
<accession>A0A077FAT4</accession>
<evidence type="ECO:0000259" key="7">
    <source>
        <dbReference type="PROSITE" id="PS51352"/>
    </source>
</evidence>
<gene>
    <name evidence="8" type="ORF">PSAKL28_12650</name>
</gene>
<dbReference type="RefSeq" id="WP_051939195.1">
    <property type="nucleotide sequence ID" value="NZ_CP009048.1"/>
</dbReference>
<feature type="signal peptide" evidence="6">
    <location>
        <begin position="1"/>
        <end position="22"/>
    </location>
</feature>
<dbReference type="HOGENOM" id="CLU_042529_11_5_6"/>
<dbReference type="Pfam" id="PF00578">
    <property type="entry name" value="AhpC-TSA"/>
    <property type="match status" value="1"/>
</dbReference>
<dbReference type="InterPro" id="IPR000866">
    <property type="entry name" value="AhpC/TSA"/>
</dbReference>
<keyword evidence="6" id="KW-0732">Signal</keyword>
<dbReference type="AlphaFoldDB" id="A0A077FAT4"/>
<dbReference type="SUPFAM" id="SSF52833">
    <property type="entry name" value="Thioredoxin-like"/>
    <property type="match status" value="1"/>
</dbReference>
<evidence type="ECO:0000256" key="6">
    <source>
        <dbReference type="SAM" id="SignalP"/>
    </source>
</evidence>
<dbReference type="Proteomes" id="UP000028931">
    <property type="component" value="Chromosome"/>
</dbReference>
<evidence type="ECO:0000256" key="3">
    <source>
        <dbReference type="ARBA" id="ARBA00023157"/>
    </source>
</evidence>
<feature type="domain" description="Thioredoxin" evidence="7">
    <location>
        <begin position="15"/>
        <end position="154"/>
    </location>
</feature>
<dbReference type="GO" id="GO:0030313">
    <property type="term" value="C:cell envelope"/>
    <property type="evidence" value="ECO:0007669"/>
    <property type="project" value="UniProtKB-SubCell"/>
</dbReference>
<comment type="subcellular location">
    <subcellularLocation>
        <location evidence="1">Cell envelope</location>
    </subcellularLocation>
</comment>
<evidence type="ECO:0000313" key="8">
    <source>
        <dbReference type="EMBL" id="AIL60491.1"/>
    </source>
</evidence>
<evidence type="ECO:0000256" key="5">
    <source>
        <dbReference type="SAM" id="MobiDB-lite"/>
    </source>
</evidence>
<feature type="compositionally biased region" description="Polar residues" evidence="5">
    <location>
        <begin position="150"/>
        <end position="159"/>
    </location>
</feature>
<proteinExistence type="predicted"/>
<dbReference type="GO" id="GO:0016209">
    <property type="term" value="F:antioxidant activity"/>
    <property type="evidence" value="ECO:0007669"/>
    <property type="project" value="InterPro"/>
</dbReference>
<evidence type="ECO:0000256" key="4">
    <source>
        <dbReference type="ARBA" id="ARBA00023284"/>
    </source>
</evidence>
<dbReference type="InterPro" id="IPR013766">
    <property type="entry name" value="Thioredoxin_domain"/>
</dbReference>
<name>A0A077FAT4_9PSED</name>
<dbReference type="KEGG" id="palk:PSAKL28_12650"/>
<dbReference type="EMBL" id="CP009048">
    <property type="protein sequence ID" value="AIL60491.1"/>
    <property type="molecule type" value="Genomic_DNA"/>
</dbReference>
<keyword evidence="2" id="KW-0201">Cytochrome c-type biogenesis</keyword>
<dbReference type="PROSITE" id="PS51257">
    <property type="entry name" value="PROKAR_LIPOPROTEIN"/>
    <property type="match status" value="1"/>
</dbReference>
<dbReference type="CDD" id="cd02966">
    <property type="entry name" value="TlpA_like_family"/>
    <property type="match status" value="1"/>
</dbReference>
<keyword evidence="3" id="KW-1015">Disulfide bond</keyword>
<evidence type="ECO:0000256" key="2">
    <source>
        <dbReference type="ARBA" id="ARBA00022748"/>
    </source>
</evidence>
<dbReference type="InterPro" id="IPR050553">
    <property type="entry name" value="Thioredoxin_ResA/DsbE_sf"/>
</dbReference>
<dbReference type="Gene3D" id="3.40.30.10">
    <property type="entry name" value="Glutaredoxin"/>
    <property type="match status" value="1"/>
</dbReference>
<feature type="chain" id="PRO_5001718201" evidence="6">
    <location>
        <begin position="23"/>
        <end position="168"/>
    </location>
</feature>
<dbReference type="GO" id="GO:0017004">
    <property type="term" value="P:cytochrome complex assembly"/>
    <property type="evidence" value="ECO:0007669"/>
    <property type="project" value="UniProtKB-KW"/>
</dbReference>
<dbReference type="PROSITE" id="PS00194">
    <property type="entry name" value="THIOREDOXIN_1"/>
    <property type="match status" value="1"/>
</dbReference>
<evidence type="ECO:0000256" key="1">
    <source>
        <dbReference type="ARBA" id="ARBA00004196"/>
    </source>
</evidence>
<reference evidence="8 9" key="1">
    <citation type="submission" date="2014-07" db="EMBL/GenBank/DDBJ databases">
        <authorList>
            <person name="Lee K."/>
            <person name="Lim J.Y."/>
            <person name="Hwang I."/>
        </authorList>
    </citation>
    <scope>NUCLEOTIDE SEQUENCE [LARGE SCALE GENOMIC DNA]</scope>
    <source>
        <strain evidence="8 9">KL28</strain>
    </source>
</reference>
<dbReference type="PROSITE" id="PS51352">
    <property type="entry name" value="THIOREDOXIN_2"/>
    <property type="match status" value="1"/>
</dbReference>
<sequence length="168" mass="18136">MTRRLAAALAITASLLLGGCGADYGLDQNGQTVKAEQIDGHWLVLNYWAEWCGPCRTEIPELNAAAKQWQAQGVKVLGVNFDGLQGEELKKASEALGIGFTVLAEDPAERYELPRSEALPVTYIIDDKGKVREQLMGEQTLEGLPRDGVQPSSGQNRSGLPSAGQKRT</sequence>
<dbReference type="InterPro" id="IPR017937">
    <property type="entry name" value="Thioredoxin_CS"/>
</dbReference>
<keyword evidence="4" id="KW-0676">Redox-active center</keyword>